<gene>
    <name evidence="6" type="ORF">LENED_010059</name>
</gene>
<dbReference type="AlphaFoldDB" id="A0A1Q3ELF4"/>
<evidence type="ECO:0000256" key="3">
    <source>
        <dbReference type="ARBA" id="ARBA00013068"/>
    </source>
</evidence>
<proteinExistence type="inferred from homology"/>
<evidence type="ECO:0000256" key="4">
    <source>
        <dbReference type="ARBA" id="ARBA00023152"/>
    </source>
</evidence>
<sequence>MLFHFTLQTLGIVAGVSFVASFVASVSARPYTTTAHPVFRKTGPSRDCRATILASKKRLLDKVAAQEYANEWCCQLERESWIQYSASSLCRGYDQSERVFMDDVTEYITGRQFLRKGENNLGIFTLPIHNFEHRIVKFVNISEGHESAACEKYSLLDFGEQVMTGFTTVDKEKVGVIIMPKVDGTPIRDTHWWRNLSKDQKLYALNSTRKAVEKTVLDFLHEGKPLYTNFSPKRVLIDDDGGVDLIGYDYPGIWPIKMLPTKDQFDQWFDGRWAFLWGDVYSEVDKMPEHQSRSRTKSGEVKLRRRAKELIVTARALVGPRGRGIYATDESPETMDALFRAAERDIEEQGLQTYSDSEKSERRKEWKKDAYEVLSSEYISGVILSFETLLEFNLGQILSNKGIIVGVRAHGELAPLPASPFEFIVQGLDNLLPQLQAARAAGARFSKWRAPIACTSPALELPSQVSLDIQAETLAMFAAISQEAGLVPIIEPDVEFSADASAGNMASCLKPGLKHHSRNTITPKDIAVATLAVISRSVPAAVAGVVFLSGGLPSSVAISYLSAVNALVNSSSAPSPFARLLPLTFSYGRAIQGDAIKLWVRGEKDAMKANLEEACQGCYRAAKGE</sequence>
<evidence type="ECO:0000256" key="2">
    <source>
        <dbReference type="ARBA" id="ARBA00010387"/>
    </source>
</evidence>
<evidence type="ECO:0000313" key="7">
    <source>
        <dbReference type="Proteomes" id="UP000188533"/>
    </source>
</evidence>
<evidence type="ECO:0000256" key="1">
    <source>
        <dbReference type="ARBA" id="ARBA00004714"/>
    </source>
</evidence>
<keyword evidence="5" id="KW-0456">Lyase</keyword>
<organism evidence="6 7">
    <name type="scientific">Lentinula edodes</name>
    <name type="common">Shiitake mushroom</name>
    <name type="synonym">Lentinus edodes</name>
    <dbReference type="NCBI Taxonomy" id="5353"/>
    <lineage>
        <taxon>Eukaryota</taxon>
        <taxon>Fungi</taxon>
        <taxon>Dikarya</taxon>
        <taxon>Basidiomycota</taxon>
        <taxon>Agaricomycotina</taxon>
        <taxon>Agaricomycetes</taxon>
        <taxon>Agaricomycetidae</taxon>
        <taxon>Agaricales</taxon>
        <taxon>Marasmiineae</taxon>
        <taxon>Omphalotaceae</taxon>
        <taxon>Lentinula</taxon>
    </lineage>
</organism>
<dbReference type="PANTHER" id="PTHR11627">
    <property type="entry name" value="FRUCTOSE-BISPHOSPHATE ALDOLASE"/>
    <property type="match status" value="1"/>
</dbReference>
<dbReference type="InterPro" id="IPR000741">
    <property type="entry name" value="FBA_I"/>
</dbReference>
<dbReference type="STRING" id="5353.A0A1Q3ELF4"/>
<dbReference type="GO" id="GO:0006096">
    <property type="term" value="P:glycolytic process"/>
    <property type="evidence" value="ECO:0007669"/>
    <property type="project" value="UniProtKB-UniPathway"/>
</dbReference>
<keyword evidence="7" id="KW-1185">Reference proteome</keyword>
<dbReference type="GO" id="GO:0004332">
    <property type="term" value="F:fructose-bisphosphate aldolase activity"/>
    <property type="evidence" value="ECO:0007669"/>
    <property type="project" value="UniProtKB-EC"/>
</dbReference>
<evidence type="ECO:0000313" key="6">
    <source>
        <dbReference type="EMBL" id="GAW08025.1"/>
    </source>
</evidence>
<accession>A0A1Q3ELF4</accession>
<dbReference type="EC" id="4.1.2.13" evidence="3"/>
<dbReference type="InterPro" id="IPR013785">
    <property type="entry name" value="Aldolase_TIM"/>
</dbReference>
<dbReference type="Proteomes" id="UP000188533">
    <property type="component" value="Unassembled WGS sequence"/>
</dbReference>
<dbReference type="EMBL" id="BDGU01000550">
    <property type="protein sequence ID" value="GAW08025.1"/>
    <property type="molecule type" value="Genomic_DNA"/>
</dbReference>
<evidence type="ECO:0000256" key="5">
    <source>
        <dbReference type="ARBA" id="ARBA00023239"/>
    </source>
</evidence>
<comment type="caution">
    <text evidence="6">The sequence shown here is derived from an EMBL/GenBank/DDBJ whole genome shotgun (WGS) entry which is preliminary data.</text>
</comment>
<comment type="similarity">
    <text evidence="2">Belongs to the class I fructose-bisphosphate aldolase family.</text>
</comment>
<reference evidence="6 7" key="1">
    <citation type="submission" date="2016-08" db="EMBL/GenBank/DDBJ databases">
        <authorList>
            <consortium name="Lentinula edodes genome sequencing consortium"/>
            <person name="Sakamoto Y."/>
            <person name="Nakade K."/>
            <person name="Sato S."/>
            <person name="Yoshida Y."/>
            <person name="Miyazaki K."/>
            <person name="Natsume S."/>
            <person name="Konno N."/>
        </authorList>
    </citation>
    <scope>NUCLEOTIDE SEQUENCE [LARGE SCALE GENOMIC DNA]</scope>
    <source>
        <strain evidence="6 7">NBRC 111202</strain>
    </source>
</reference>
<dbReference type="SUPFAM" id="SSF51569">
    <property type="entry name" value="Aldolase"/>
    <property type="match status" value="1"/>
</dbReference>
<name>A0A1Q3ELF4_LENED</name>
<comment type="pathway">
    <text evidence="1">Carbohydrate degradation; glycolysis; D-glyceraldehyde 3-phosphate and glycerone phosphate from D-glucose: step 4/4.</text>
</comment>
<dbReference type="Pfam" id="PF00274">
    <property type="entry name" value="Glycolytic"/>
    <property type="match status" value="2"/>
</dbReference>
<keyword evidence="4" id="KW-0324">Glycolysis</keyword>
<protein>
    <recommendedName>
        <fullName evidence="3">fructose-bisphosphate aldolase</fullName>
        <ecNumber evidence="3">4.1.2.13</ecNumber>
    </recommendedName>
</protein>
<dbReference type="Gene3D" id="3.20.20.70">
    <property type="entry name" value="Aldolase class I"/>
    <property type="match status" value="2"/>
</dbReference>
<dbReference type="UniPathway" id="UPA00109">
    <property type="reaction ID" value="UER00183"/>
</dbReference>
<reference evidence="6 7" key="2">
    <citation type="submission" date="2017-02" db="EMBL/GenBank/DDBJ databases">
        <title>A genome survey and senescence transcriptome analysis in Lentinula edodes.</title>
        <authorList>
            <person name="Sakamoto Y."/>
            <person name="Nakade K."/>
            <person name="Sato S."/>
            <person name="Yoshida Y."/>
            <person name="Miyazaki K."/>
            <person name="Natsume S."/>
            <person name="Konno N."/>
        </authorList>
    </citation>
    <scope>NUCLEOTIDE SEQUENCE [LARGE SCALE GENOMIC DNA]</scope>
    <source>
        <strain evidence="6 7">NBRC 111202</strain>
    </source>
</reference>